<dbReference type="KEGG" id="bsto:C0V70_14155"/>
<gene>
    <name evidence="1" type="ORF">C0V70_14155</name>
</gene>
<dbReference type="InterPro" id="IPR000462">
    <property type="entry name" value="CDP-OH_P_trans"/>
</dbReference>
<dbReference type="GO" id="GO:0008654">
    <property type="term" value="P:phospholipid biosynthetic process"/>
    <property type="evidence" value="ECO:0007669"/>
    <property type="project" value="InterPro"/>
</dbReference>
<evidence type="ECO:0000313" key="2">
    <source>
        <dbReference type="Proteomes" id="UP000235584"/>
    </source>
</evidence>
<sequence length="195" mass="21448">MTIYDLKPKFQNLLRPVVVFLAAMGVTPNQVTILTCLLSVFLGALVYHLASPVWFFLFPVFFFLRMALNAIDGMLAKEHNMQSKLGAILNESTDVLSDGVLYYSFTALPFFNAPLLHFIILLSALSEIIGLAALLNGKPRCYAGPSGKSDRAFIFGVMAIMVGSGMQNEGLYSTILTIVMFLLVATLVNRTRKSI</sequence>
<dbReference type="EMBL" id="CP025704">
    <property type="protein sequence ID" value="AUN99225.1"/>
    <property type="molecule type" value="Genomic_DNA"/>
</dbReference>
<dbReference type="AlphaFoldDB" id="A0A2K9NVZ9"/>
<evidence type="ECO:0000313" key="1">
    <source>
        <dbReference type="EMBL" id="AUN99225.1"/>
    </source>
</evidence>
<dbReference type="RefSeq" id="WP_102244516.1">
    <property type="nucleotide sequence ID" value="NZ_CP025704.1"/>
</dbReference>
<dbReference type="Pfam" id="PF01066">
    <property type="entry name" value="CDP-OH_P_transf"/>
    <property type="match status" value="1"/>
</dbReference>
<organism evidence="1 2">
    <name type="scientific">Bacteriovorax stolpii</name>
    <name type="common">Bdellovibrio stolpii</name>
    <dbReference type="NCBI Taxonomy" id="960"/>
    <lineage>
        <taxon>Bacteria</taxon>
        <taxon>Pseudomonadati</taxon>
        <taxon>Bdellovibrionota</taxon>
        <taxon>Bacteriovoracia</taxon>
        <taxon>Bacteriovoracales</taxon>
        <taxon>Bacteriovoracaceae</taxon>
        <taxon>Bacteriovorax</taxon>
    </lineage>
</organism>
<dbReference type="OrthoDB" id="1034332at2"/>
<dbReference type="GO" id="GO:0016780">
    <property type="term" value="F:phosphotransferase activity, for other substituted phosphate groups"/>
    <property type="evidence" value="ECO:0007669"/>
    <property type="project" value="InterPro"/>
</dbReference>
<dbReference type="GO" id="GO:0016020">
    <property type="term" value="C:membrane"/>
    <property type="evidence" value="ECO:0007669"/>
    <property type="project" value="InterPro"/>
</dbReference>
<reference evidence="1 2" key="1">
    <citation type="submission" date="2018-01" db="EMBL/GenBank/DDBJ databases">
        <title>Complete genome sequence of Bacteriovorax stolpii DSM12778.</title>
        <authorList>
            <person name="Tang B."/>
            <person name="Chang J."/>
        </authorList>
    </citation>
    <scope>NUCLEOTIDE SEQUENCE [LARGE SCALE GENOMIC DNA]</scope>
    <source>
        <strain evidence="1 2">DSM 12778</strain>
    </source>
</reference>
<dbReference type="InterPro" id="IPR043130">
    <property type="entry name" value="CDP-OH_PTrfase_TM_dom"/>
</dbReference>
<dbReference type="Gene3D" id="1.20.120.1760">
    <property type="match status" value="1"/>
</dbReference>
<proteinExistence type="predicted"/>
<keyword evidence="2" id="KW-1185">Reference proteome</keyword>
<name>A0A2K9NVZ9_BACTC</name>
<accession>A0A2K9NVZ9</accession>
<protein>
    <submittedName>
        <fullName evidence="1">CDP-alcohol phosphatidyltransferase family protein</fullName>
    </submittedName>
</protein>
<dbReference type="Proteomes" id="UP000235584">
    <property type="component" value="Chromosome"/>
</dbReference>
<keyword evidence="1" id="KW-0808">Transferase</keyword>